<dbReference type="EMBL" id="JADIMV010000112">
    <property type="protein sequence ID" value="MBO8440294.1"/>
    <property type="molecule type" value="Genomic_DNA"/>
</dbReference>
<feature type="transmembrane region" description="Helical" evidence="8">
    <location>
        <begin position="199"/>
        <end position="217"/>
    </location>
</feature>
<feature type="binding site" evidence="7">
    <location>
        <position position="233"/>
    </location>
    <ligand>
        <name>Mg(2+)</name>
        <dbReference type="ChEBI" id="CHEBI:18420"/>
    </ligand>
</feature>
<keyword evidence="5 8" id="KW-1133">Transmembrane helix</keyword>
<gene>
    <name evidence="9" type="ORF">IAC51_06550</name>
</gene>
<dbReference type="GO" id="GO:0046872">
    <property type="term" value="F:metal ion binding"/>
    <property type="evidence" value="ECO:0007669"/>
    <property type="project" value="UniProtKB-KW"/>
</dbReference>
<evidence type="ECO:0000256" key="4">
    <source>
        <dbReference type="ARBA" id="ARBA00022692"/>
    </source>
</evidence>
<protein>
    <submittedName>
        <fullName evidence="9">Undecaprenyl/decaprenyl-phosphate alpha-N-acetylglucosaminyl 1-phosphate transferase</fullName>
    </submittedName>
</protein>
<dbReference type="PANTHER" id="PTHR22926:SF3">
    <property type="entry name" value="UNDECAPRENYL-PHOSPHATE ALPHA-N-ACETYLGLUCOSAMINYL 1-PHOSPHATE TRANSFERASE"/>
    <property type="match status" value="1"/>
</dbReference>
<dbReference type="Proteomes" id="UP000712007">
    <property type="component" value="Unassembled WGS sequence"/>
</dbReference>
<dbReference type="AlphaFoldDB" id="A0A940IF27"/>
<comment type="caution">
    <text evidence="9">The sequence shown here is derived from an EMBL/GenBank/DDBJ whole genome shotgun (WGS) entry which is preliminary data.</text>
</comment>
<comment type="subcellular location">
    <subcellularLocation>
        <location evidence="1">Cell membrane</location>
        <topology evidence="1">Multi-pass membrane protein</topology>
    </subcellularLocation>
</comment>
<accession>A0A940IF27</accession>
<dbReference type="GO" id="GO:0005886">
    <property type="term" value="C:plasma membrane"/>
    <property type="evidence" value="ECO:0007669"/>
    <property type="project" value="UniProtKB-SubCell"/>
</dbReference>
<feature type="transmembrane region" description="Helical" evidence="8">
    <location>
        <begin position="147"/>
        <end position="168"/>
    </location>
</feature>
<reference evidence="9" key="1">
    <citation type="submission" date="2020-10" db="EMBL/GenBank/DDBJ databases">
        <authorList>
            <person name="Gilroy R."/>
        </authorList>
    </citation>
    <scope>NUCLEOTIDE SEQUENCE</scope>
    <source>
        <strain evidence="9">3924</strain>
    </source>
</reference>
<feature type="binding site" evidence="7">
    <location>
        <position position="168"/>
    </location>
    <ligand>
        <name>Mg(2+)</name>
        <dbReference type="ChEBI" id="CHEBI:18420"/>
    </ligand>
</feature>
<keyword evidence="7" id="KW-0479">Metal-binding</keyword>
<feature type="transmembrane region" description="Helical" evidence="8">
    <location>
        <begin position="340"/>
        <end position="358"/>
    </location>
</feature>
<feature type="transmembrane region" description="Helical" evidence="8">
    <location>
        <begin position="6"/>
        <end position="30"/>
    </location>
</feature>
<keyword evidence="7" id="KW-0460">Magnesium</keyword>
<evidence type="ECO:0000256" key="5">
    <source>
        <dbReference type="ARBA" id="ARBA00022989"/>
    </source>
</evidence>
<evidence type="ECO:0000313" key="10">
    <source>
        <dbReference type="Proteomes" id="UP000712007"/>
    </source>
</evidence>
<dbReference type="CDD" id="cd06853">
    <property type="entry name" value="GT_WecA_like"/>
    <property type="match status" value="1"/>
</dbReference>
<reference evidence="9" key="2">
    <citation type="journal article" date="2021" name="PeerJ">
        <title>Extensive microbial diversity within the chicken gut microbiome revealed by metagenomics and culture.</title>
        <authorList>
            <person name="Gilroy R."/>
            <person name="Ravi A."/>
            <person name="Getino M."/>
            <person name="Pursley I."/>
            <person name="Horton D.L."/>
            <person name="Alikhan N.F."/>
            <person name="Baker D."/>
            <person name="Gharbi K."/>
            <person name="Hall N."/>
            <person name="Watson M."/>
            <person name="Adriaenssens E.M."/>
            <person name="Foster-Nyarko E."/>
            <person name="Jarju S."/>
            <person name="Secka A."/>
            <person name="Antonio M."/>
            <person name="Oren A."/>
            <person name="Chaudhuri R.R."/>
            <person name="La Ragione R."/>
            <person name="Hildebrand F."/>
            <person name="Pallen M.J."/>
        </authorList>
    </citation>
    <scope>NUCLEOTIDE SEQUENCE</scope>
    <source>
        <strain evidence="9">3924</strain>
    </source>
</reference>
<dbReference type="GO" id="GO:0016780">
    <property type="term" value="F:phosphotransferase activity, for other substituted phosphate groups"/>
    <property type="evidence" value="ECO:0007669"/>
    <property type="project" value="InterPro"/>
</dbReference>
<comment type="cofactor">
    <cofactor evidence="7">
        <name>Mg(2+)</name>
        <dbReference type="ChEBI" id="CHEBI:18420"/>
    </cofactor>
</comment>
<keyword evidence="4 8" id="KW-0812">Transmembrane</keyword>
<evidence type="ECO:0000256" key="2">
    <source>
        <dbReference type="ARBA" id="ARBA00022475"/>
    </source>
</evidence>
<dbReference type="PANTHER" id="PTHR22926">
    <property type="entry name" value="PHOSPHO-N-ACETYLMURAMOYL-PENTAPEPTIDE-TRANSFERASE"/>
    <property type="match status" value="1"/>
</dbReference>
<feature type="transmembrane region" description="Helical" evidence="8">
    <location>
        <begin position="51"/>
        <end position="75"/>
    </location>
</feature>
<keyword evidence="3 9" id="KW-0808">Transferase</keyword>
<evidence type="ECO:0000256" key="3">
    <source>
        <dbReference type="ARBA" id="ARBA00022679"/>
    </source>
</evidence>
<feature type="transmembrane region" description="Helical" evidence="8">
    <location>
        <begin position="118"/>
        <end position="141"/>
    </location>
</feature>
<proteinExistence type="predicted"/>
<evidence type="ECO:0000256" key="7">
    <source>
        <dbReference type="PIRSR" id="PIRSR600715-1"/>
    </source>
</evidence>
<evidence type="ECO:0000256" key="6">
    <source>
        <dbReference type="ARBA" id="ARBA00023136"/>
    </source>
</evidence>
<evidence type="ECO:0000256" key="1">
    <source>
        <dbReference type="ARBA" id="ARBA00004651"/>
    </source>
</evidence>
<dbReference type="GO" id="GO:0071555">
    <property type="term" value="P:cell wall organization"/>
    <property type="evidence" value="ECO:0007669"/>
    <property type="project" value="TreeGrafter"/>
</dbReference>
<dbReference type="InterPro" id="IPR018480">
    <property type="entry name" value="PNAcMuramoyl-5peptid_Trfase_CS"/>
</dbReference>
<dbReference type="PROSITE" id="PS01348">
    <property type="entry name" value="MRAY_2"/>
    <property type="match status" value="1"/>
</dbReference>
<name>A0A940IF27_9BACT</name>
<feature type="transmembrane region" description="Helical" evidence="8">
    <location>
        <begin position="175"/>
        <end position="193"/>
    </location>
</feature>
<feature type="transmembrane region" description="Helical" evidence="8">
    <location>
        <begin position="229"/>
        <end position="251"/>
    </location>
</feature>
<keyword evidence="2" id="KW-1003">Cell membrane</keyword>
<feature type="transmembrane region" description="Helical" evidence="8">
    <location>
        <begin position="87"/>
        <end position="106"/>
    </location>
</feature>
<keyword evidence="6 8" id="KW-0472">Membrane</keyword>
<sequence>MYMWIDVAAVLLLSVVCAGVLIPRILLISFRKRLFDRPDERKIHQCIVPRLGGIAFVPVIMISVMLVTGVSLLLGDDSLARQMGTEATELSFACCSLIVLYLVGIADDLIGVRYRAKFVMQILCGLFTVVSGLWVCSLYGVLGLEDLPAWVGWPMTVFLVVFVINAINLIDGIDGLASGLSAVALMFYGVVLFSQGEYVYALLSFATLGTIVPFFYYNVFGNPQRGRKIFMGDTGSLTIGFILCFLSVQIARTVAGGDAGAGCNRLIVAFAPLFIPCFDVVRVVIHRLRAGRNPFTPDKSHIHHKLLAAGMTQRQAMVTIIASATAFTACNMWLSCHTDVNILLAADIVLYTAVNIWLTKRIKAQANLSTEV</sequence>
<evidence type="ECO:0000256" key="8">
    <source>
        <dbReference type="SAM" id="Phobius"/>
    </source>
</evidence>
<feature type="transmembrane region" description="Helical" evidence="8">
    <location>
        <begin position="316"/>
        <end position="334"/>
    </location>
</feature>
<dbReference type="InterPro" id="IPR000715">
    <property type="entry name" value="Glycosyl_transferase_4"/>
</dbReference>
<dbReference type="GO" id="GO:0044038">
    <property type="term" value="P:cell wall macromolecule biosynthetic process"/>
    <property type="evidence" value="ECO:0007669"/>
    <property type="project" value="TreeGrafter"/>
</dbReference>
<evidence type="ECO:0000313" key="9">
    <source>
        <dbReference type="EMBL" id="MBO8440294.1"/>
    </source>
</evidence>
<dbReference type="Pfam" id="PF00953">
    <property type="entry name" value="Glycos_transf_4"/>
    <property type="match status" value="1"/>
</dbReference>
<feature type="transmembrane region" description="Helical" evidence="8">
    <location>
        <begin position="266"/>
        <end position="285"/>
    </location>
</feature>
<organism evidence="9 10">
    <name type="scientific">Candidatus Aphodosoma intestinipullorum</name>
    <dbReference type="NCBI Taxonomy" id="2840674"/>
    <lineage>
        <taxon>Bacteria</taxon>
        <taxon>Pseudomonadati</taxon>
        <taxon>Bacteroidota</taxon>
        <taxon>Bacteroidia</taxon>
        <taxon>Bacteroidales</taxon>
        <taxon>Candidatus Aphodosoma</taxon>
    </lineage>
</organism>
<dbReference type="GO" id="GO:0009103">
    <property type="term" value="P:lipopolysaccharide biosynthetic process"/>
    <property type="evidence" value="ECO:0007669"/>
    <property type="project" value="TreeGrafter"/>
</dbReference>